<evidence type="ECO:0000313" key="3">
    <source>
        <dbReference type="Proteomes" id="UP000756921"/>
    </source>
</evidence>
<sequence>MPSLPTELLEQIFAHLECPMPLDNWWFYGDQYDVSTLKDLASLSLVCRTFHAIAQQFMYRTILTEAFNQEDWKFGTGAKCS</sequence>
<dbReference type="Gene3D" id="1.20.1280.50">
    <property type="match status" value="1"/>
</dbReference>
<dbReference type="EMBL" id="WJXW01000011">
    <property type="protein sequence ID" value="KAF9731962.1"/>
    <property type="molecule type" value="Genomic_DNA"/>
</dbReference>
<comment type="caution">
    <text evidence="2">The sequence shown here is derived from an EMBL/GenBank/DDBJ whole genome shotgun (WGS) entry which is preliminary data.</text>
</comment>
<dbReference type="InterPro" id="IPR001810">
    <property type="entry name" value="F-box_dom"/>
</dbReference>
<accession>A0A9P6KMH1</accession>
<dbReference type="OrthoDB" id="2520703at2759"/>
<name>A0A9P6KMH1_9PLEO</name>
<dbReference type="CDD" id="cd09917">
    <property type="entry name" value="F-box_SF"/>
    <property type="match status" value="1"/>
</dbReference>
<evidence type="ECO:0000313" key="2">
    <source>
        <dbReference type="EMBL" id="KAF9731962.1"/>
    </source>
</evidence>
<protein>
    <recommendedName>
        <fullName evidence="1">F-box domain-containing protein</fullName>
    </recommendedName>
</protein>
<keyword evidence="3" id="KW-1185">Reference proteome</keyword>
<proteinExistence type="predicted"/>
<feature type="domain" description="F-box" evidence="1">
    <location>
        <begin position="37"/>
        <end position="55"/>
    </location>
</feature>
<dbReference type="AlphaFoldDB" id="A0A9P6KMH1"/>
<organism evidence="2 3">
    <name type="scientific">Paraphaeosphaeria minitans</name>
    <dbReference type="NCBI Taxonomy" id="565426"/>
    <lineage>
        <taxon>Eukaryota</taxon>
        <taxon>Fungi</taxon>
        <taxon>Dikarya</taxon>
        <taxon>Ascomycota</taxon>
        <taxon>Pezizomycotina</taxon>
        <taxon>Dothideomycetes</taxon>
        <taxon>Pleosporomycetidae</taxon>
        <taxon>Pleosporales</taxon>
        <taxon>Massarineae</taxon>
        <taxon>Didymosphaeriaceae</taxon>
        <taxon>Paraphaeosphaeria</taxon>
    </lineage>
</organism>
<gene>
    <name evidence="2" type="ORF">PMIN01_09891</name>
</gene>
<dbReference type="Proteomes" id="UP000756921">
    <property type="component" value="Unassembled WGS sequence"/>
</dbReference>
<dbReference type="Pfam" id="PF00646">
    <property type="entry name" value="F-box"/>
    <property type="match status" value="1"/>
</dbReference>
<reference evidence="2" key="1">
    <citation type="journal article" date="2020" name="Mol. Plant Microbe Interact.">
        <title>Genome Sequence of the Biocontrol Agent Coniothyrium minitans strain Conio (IMI 134523).</title>
        <authorList>
            <person name="Patel D."/>
            <person name="Shittu T.A."/>
            <person name="Baroncelli R."/>
            <person name="Muthumeenakshi S."/>
            <person name="Osborne T.H."/>
            <person name="Janganan T.K."/>
            <person name="Sreenivasaprasad S."/>
        </authorList>
    </citation>
    <scope>NUCLEOTIDE SEQUENCE</scope>
    <source>
        <strain evidence="2">Conio</strain>
    </source>
</reference>
<evidence type="ECO:0000259" key="1">
    <source>
        <dbReference type="Pfam" id="PF00646"/>
    </source>
</evidence>